<dbReference type="HAMAP" id="MF_00584">
    <property type="entry name" value="HTH_type_cro_C1"/>
    <property type="match status" value="1"/>
</dbReference>
<dbReference type="OrthoDB" id="31424at2157"/>
<dbReference type="InterPro" id="IPR010982">
    <property type="entry name" value="Lambda_DNA-bd_dom_sf"/>
</dbReference>
<evidence type="ECO:0000313" key="7">
    <source>
        <dbReference type="Proteomes" id="UP000427373"/>
    </source>
</evidence>
<dbReference type="PROSITE" id="PS50943">
    <property type="entry name" value="HTH_CROC1"/>
    <property type="match status" value="1"/>
</dbReference>
<evidence type="ECO:0000259" key="5">
    <source>
        <dbReference type="PROSITE" id="PS50943"/>
    </source>
</evidence>
<name>A0A650CH54_SULOH</name>
<feature type="domain" description="HTH cro/C1-type" evidence="5">
    <location>
        <begin position="128"/>
        <end position="176"/>
    </location>
</feature>
<dbReference type="GO" id="GO:0003700">
    <property type="term" value="F:DNA-binding transcription factor activity"/>
    <property type="evidence" value="ECO:0007669"/>
    <property type="project" value="UniProtKB-UniRule"/>
</dbReference>
<dbReference type="Proteomes" id="UP000427373">
    <property type="component" value="Chromosome"/>
</dbReference>
<keyword evidence="7" id="KW-1185">Reference proteome</keyword>
<accession>A0A650CH54</accession>
<evidence type="ECO:0000256" key="1">
    <source>
        <dbReference type="ARBA" id="ARBA00023015"/>
    </source>
</evidence>
<dbReference type="InterPro" id="IPR059051">
    <property type="entry name" value="MTH_967_PDDEXK"/>
</dbReference>
<dbReference type="InterPro" id="IPR020886">
    <property type="entry name" value="MTH_967-like"/>
</dbReference>
<gene>
    <name evidence="6" type="ORF">D1869_07350</name>
</gene>
<dbReference type="KEGG" id="soh:D1869_07350"/>
<keyword evidence="1 4" id="KW-0805">Transcription regulation</keyword>
<dbReference type="AlphaFoldDB" id="A0A650CH54"/>
<dbReference type="Pfam" id="PF01381">
    <property type="entry name" value="HTH_3"/>
    <property type="match status" value="1"/>
</dbReference>
<evidence type="ECO:0000256" key="3">
    <source>
        <dbReference type="ARBA" id="ARBA00023163"/>
    </source>
</evidence>
<keyword evidence="3 4" id="KW-0804">Transcription</keyword>
<dbReference type="GO" id="GO:0003677">
    <property type="term" value="F:DNA binding"/>
    <property type="evidence" value="ECO:0007669"/>
    <property type="project" value="UniProtKB-KW"/>
</dbReference>
<dbReference type="Pfam" id="PF26553">
    <property type="entry name" value="PDDEXK_19"/>
    <property type="match status" value="1"/>
</dbReference>
<dbReference type="SUPFAM" id="SSF47413">
    <property type="entry name" value="lambda repressor-like DNA-binding domains"/>
    <property type="match status" value="1"/>
</dbReference>
<keyword evidence="2 4" id="KW-0238">DNA-binding</keyword>
<evidence type="ECO:0000313" key="6">
    <source>
        <dbReference type="EMBL" id="QGR17015.1"/>
    </source>
</evidence>
<evidence type="ECO:0000256" key="4">
    <source>
        <dbReference type="HAMAP-Rule" id="MF_00584"/>
    </source>
</evidence>
<dbReference type="InterPro" id="IPR001387">
    <property type="entry name" value="Cro/C1-type_HTH"/>
</dbReference>
<sequence length="299" mass="34133">MRMRKMVTIDEVAEILSKRSLEYSMINYPDKKEKSIDIIAVNRNKKMIVKILGNKKSSKIKSDLKNIARIGLGIPVIIEDSTEQEIINDRGNILGMNVETFEKILDGEKVFLYKTRGGIFVKINSKELKKKREEMGLSLGEVAQALGVSRISIYDYEREDSYVSIDIAEKLVELFGDEILGDVLSGFKVDEKDINLETQTDSLSDKIMLNLNEKGYKVVKMNFTAVDIIASRNDKKLLFSVEADNVSKSLRKFNEAKKITSKIKASLIVVVKESKNKKIYEKEDFNTISENEIMNYEFD</sequence>
<reference evidence="6 7" key="1">
    <citation type="submission" date="2019-10" db="EMBL/GenBank/DDBJ databases">
        <title>Genome Sequences from Six Type Strain Members of the Archaeal Family Sulfolobaceae: Acidianus ambivalens, Acidianus infernus, Metallosphaera prunae, Stygiolobus azoricus, Sulfolobus metallicus, and Sulfurisphaera ohwakuensis.</title>
        <authorList>
            <person name="Counts J.A."/>
            <person name="Kelly R.M."/>
        </authorList>
    </citation>
    <scope>NUCLEOTIDE SEQUENCE [LARGE SCALE GENOMIC DNA]</scope>
    <source>
        <strain evidence="6 7">TA-1</strain>
    </source>
</reference>
<evidence type="ECO:0000256" key="2">
    <source>
        <dbReference type="ARBA" id="ARBA00023125"/>
    </source>
</evidence>
<proteinExistence type="inferred from homology"/>
<protein>
    <recommendedName>
        <fullName evidence="4">Putative HTH-type transcriptional regulatory protein D1869_07350</fullName>
    </recommendedName>
</protein>
<organism evidence="6 7">
    <name type="scientific">Sulfurisphaera ohwakuensis</name>
    <dbReference type="NCBI Taxonomy" id="69656"/>
    <lineage>
        <taxon>Archaea</taxon>
        <taxon>Thermoproteota</taxon>
        <taxon>Thermoprotei</taxon>
        <taxon>Sulfolobales</taxon>
        <taxon>Sulfolobaceae</taxon>
        <taxon>Sulfurisphaera</taxon>
    </lineage>
</organism>
<dbReference type="EMBL" id="CP045484">
    <property type="protein sequence ID" value="QGR17015.1"/>
    <property type="molecule type" value="Genomic_DNA"/>
</dbReference>
<dbReference type="SMART" id="SM00530">
    <property type="entry name" value="HTH_XRE"/>
    <property type="match status" value="1"/>
</dbReference>
<dbReference type="CDD" id="cd00093">
    <property type="entry name" value="HTH_XRE"/>
    <property type="match status" value="1"/>
</dbReference>
<dbReference type="Gene3D" id="1.10.260.40">
    <property type="entry name" value="lambda repressor-like DNA-binding domains"/>
    <property type="match status" value="1"/>
</dbReference>